<protein>
    <submittedName>
        <fullName evidence="2">Uncharacterized protein</fullName>
    </submittedName>
</protein>
<feature type="compositionally biased region" description="Basic and acidic residues" evidence="1">
    <location>
        <begin position="78"/>
        <end position="112"/>
    </location>
</feature>
<organism evidence="2 3">
    <name type="scientific">Forsythia ovata</name>
    <dbReference type="NCBI Taxonomy" id="205694"/>
    <lineage>
        <taxon>Eukaryota</taxon>
        <taxon>Viridiplantae</taxon>
        <taxon>Streptophyta</taxon>
        <taxon>Embryophyta</taxon>
        <taxon>Tracheophyta</taxon>
        <taxon>Spermatophyta</taxon>
        <taxon>Magnoliopsida</taxon>
        <taxon>eudicotyledons</taxon>
        <taxon>Gunneridae</taxon>
        <taxon>Pentapetalae</taxon>
        <taxon>asterids</taxon>
        <taxon>lamiids</taxon>
        <taxon>Lamiales</taxon>
        <taxon>Oleaceae</taxon>
        <taxon>Forsythieae</taxon>
        <taxon>Forsythia</taxon>
    </lineage>
</organism>
<feature type="region of interest" description="Disordered" evidence="1">
    <location>
        <begin position="370"/>
        <end position="422"/>
    </location>
</feature>
<dbReference type="PANTHER" id="PTHR34684:SF1">
    <property type="entry name" value="OS08G0192200 PROTEIN"/>
    <property type="match status" value="1"/>
</dbReference>
<dbReference type="EMBL" id="JBFOLJ010000008">
    <property type="protein sequence ID" value="KAL2513569.1"/>
    <property type="molecule type" value="Genomic_DNA"/>
</dbReference>
<sequence>MDLETENRIAAILLKEAAEMRRQAEKEGVHAYIHQPAGRSRPNSRFLSATVLGVQQANRAVEVNEMWRLRQKEVELDNRLRGPRNESSRGRSGRDDSNTSRSTSRECYDNESHASSSCSSKKRVTRESHPIEVDGLRDDEMEEFLHARIKRGRGAVGSRMDETGPYLPSSPNSKQKQSGCSDEELRENCVLLSPEKSFSFMSDDESFQDKKKKAMMLGSSNRHSRKHKSKKKSKDKKRKRREEKRTKHHNLARVYLELEDSTGSLSGTMIGDTAEKFLQYTGQQIMDSGSQVLEKIRITLEEEQFFYVKGMKKNVLDNEYKYDIIFLNESVPSMSTSSTSTSSRINKGKDIAYTTDTPMPLQGQTFPSAVKQLNFPSSPGSQSKKRKIEQHPISSENEVTPEKLPTPRTERNTRLSKEKNAL</sequence>
<feature type="region of interest" description="Disordered" evidence="1">
    <location>
        <begin position="201"/>
        <end position="249"/>
    </location>
</feature>
<evidence type="ECO:0000313" key="2">
    <source>
        <dbReference type="EMBL" id="KAL2513569.1"/>
    </source>
</evidence>
<feature type="compositionally biased region" description="Basic and acidic residues" evidence="1">
    <location>
        <begin position="408"/>
        <end position="422"/>
    </location>
</feature>
<feature type="region of interest" description="Disordered" evidence="1">
    <location>
        <begin position="78"/>
        <end position="135"/>
    </location>
</feature>
<dbReference type="AlphaFoldDB" id="A0ABD1TLH0"/>
<reference evidence="3" key="1">
    <citation type="submission" date="2024-07" db="EMBL/GenBank/DDBJ databases">
        <title>Two chromosome-level genome assemblies of Korean endemic species Abeliophyllum distichum and Forsythia ovata (Oleaceae).</title>
        <authorList>
            <person name="Jang H."/>
        </authorList>
    </citation>
    <scope>NUCLEOTIDE SEQUENCE [LARGE SCALE GENOMIC DNA]</scope>
</reference>
<evidence type="ECO:0000313" key="3">
    <source>
        <dbReference type="Proteomes" id="UP001604277"/>
    </source>
</evidence>
<dbReference type="Proteomes" id="UP001604277">
    <property type="component" value="Unassembled WGS sequence"/>
</dbReference>
<dbReference type="PANTHER" id="PTHR34684">
    <property type="entry name" value="OS08G0192200 PROTEIN"/>
    <property type="match status" value="1"/>
</dbReference>
<feature type="compositionally biased region" description="Basic and acidic residues" evidence="1">
    <location>
        <begin position="125"/>
        <end position="135"/>
    </location>
</feature>
<name>A0ABD1TLH0_9LAMI</name>
<feature type="compositionally biased region" description="Polar residues" evidence="1">
    <location>
        <begin position="169"/>
        <end position="180"/>
    </location>
</feature>
<accession>A0ABD1TLH0</accession>
<gene>
    <name evidence="2" type="ORF">Fot_27540</name>
</gene>
<feature type="region of interest" description="Disordered" evidence="1">
    <location>
        <begin position="153"/>
        <end position="185"/>
    </location>
</feature>
<evidence type="ECO:0000256" key="1">
    <source>
        <dbReference type="SAM" id="MobiDB-lite"/>
    </source>
</evidence>
<keyword evidence="3" id="KW-1185">Reference proteome</keyword>
<comment type="caution">
    <text evidence="2">The sequence shown here is derived from an EMBL/GenBank/DDBJ whole genome shotgun (WGS) entry which is preliminary data.</text>
</comment>
<feature type="compositionally biased region" description="Basic residues" evidence="1">
    <location>
        <begin position="222"/>
        <end position="249"/>
    </location>
</feature>
<proteinExistence type="predicted"/>